<protein>
    <submittedName>
        <fullName evidence="2">GAF domain-containing protein</fullName>
    </submittedName>
</protein>
<comment type="caution">
    <text evidence="2">The sequence shown here is derived from an EMBL/GenBank/DDBJ whole genome shotgun (WGS) entry which is preliminary data.</text>
</comment>
<dbReference type="InterPro" id="IPR003018">
    <property type="entry name" value="GAF"/>
</dbReference>
<dbReference type="Proteomes" id="UP001606210">
    <property type="component" value="Unassembled WGS sequence"/>
</dbReference>
<dbReference type="PANTHER" id="PTHR40660:SF1">
    <property type="entry name" value="5'-PHOSPHATE OXIDASE PUTATIVE DOMAIN-CONTAINING PROTEIN-RELATED"/>
    <property type="match status" value="1"/>
</dbReference>
<dbReference type="InterPro" id="IPR029016">
    <property type="entry name" value="GAF-like_dom_sf"/>
</dbReference>
<reference evidence="2 3" key="1">
    <citation type="submission" date="2024-08" db="EMBL/GenBank/DDBJ databases">
        <authorList>
            <person name="Lu H."/>
        </authorList>
    </citation>
    <scope>NUCLEOTIDE SEQUENCE [LARGE SCALE GENOMIC DNA]</scope>
    <source>
        <strain evidence="2 3">LYH14W</strain>
    </source>
</reference>
<proteinExistence type="predicted"/>
<dbReference type="EMBL" id="JBIGHV010000001">
    <property type="protein sequence ID" value="MFG6428804.1"/>
    <property type="molecule type" value="Genomic_DNA"/>
</dbReference>
<sequence>MTNTSTQQDRRALKLRDVRRLLEGVIPPAMCSVGADGMPHVNYLSHAEYVDDEHVALTYQFLNRARANVLATGRVALSVEDPITGVSVLLQLRYLRTDTEGPIFERLRAKLAGIAAQTGMEKVFHLRGADVYRVESLRKLDPVHPLPAIAPRCDLAAGVRRLSEQLAEAPDLRSLLNAFTEGLQRDLSITHAIVWLLDEERQGLFTLASIGYEQTGTGAELPLAEAGLAGVALRESVPIRIGHMSQMYSYGMSWRAKAEQLGLQAAMADTIPLPGLASPRSQLAVPLRARGRTVGALLVESENDQFFSYDDEDALTAVGAQLAQGLASLRTAELVEEPVTAPAPLQAPQDSRAPLRVRHYPRDHSVFVNDQYLIKGVAGAIVAKLVRDQIDSGREAFSTRELRLAGGDLRLPEVQDNLGVRLLLLERRLAEKDFGLRIERAGRGQYRLIASGPLSLVTEG</sequence>
<gene>
    <name evidence="2" type="ORF">ACG00Y_02710</name>
</gene>
<dbReference type="PANTHER" id="PTHR40660">
    <property type="entry name" value="5'-PHOSPHATE OXIDASE PUTATIVE DOMAIN-CONTAINING PROTEIN-RELATED"/>
    <property type="match status" value="1"/>
</dbReference>
<dbReference type="SMART" id="SM00065">
    <property type="entry name" value="GAF"/>
    <property type="match status" value="1"/>
</dbReference>
<keyword evidence="3" id="KW-1185">Reference proteome</keyword>
<dbReference type="SUPFAM" id="SSF55781">
    <property type="entry name" value="GAF domain-like"/>
    <property type="match status" value="1"/>
</dbReference>
<evidence type="ECO:0000313" key="2">
    <source>
        <dbReference type="EMBL" id="MFG6428804.1"/>
    </source>
</evidence>
<evidence type="ECO:0000313" key="3">
    <source>
        <dbReference type="Proteomes" id="UP001606210"/>
    </source>
</evidence>
<dbReference type="Gene3D" id="3.30.450.40">
    <property type="match status" value="1"/>
</dbReference>
<dbReference type="InterPro" id="IPR012349">
    <property type="entry name" value="Split_barrel_FMN-bd"/>
</dbReference>
<feature type="domain" description="GAF" evidence="1">
    <location>
        <begin position="171"/>
        <end position="336"/>
    </location>
</feature>
<dbReference type="Gene3D" id="2.30.110.10">
    <property type="entry name" value="Electron Transport, Fmn-binding Protein, Chain A"/>
    <property type="match status" value="1"/>
</dbReference>
<dbReference type="RefSeq" id="WP_394475741.1">
    <property type="nucleotide sequence ID" value="NZ_JBIGHV010000001.1"/>
</dbReference>
<organism evidence="2 3">
    <name type="scientific">Pelomonas parva</name>
    <dbReference type="NCBI Taxonomy" id="3299032"/>
    <lineage>
        <taxon>Bacteria</taxon>
        <taxon>Pseudomonadati</taxon>
        <taxon>Pseudomonadota</taxon>
        <taxon>Betaproteobacteria</taxon>
        <taxon>Burkholderiales</taxon>
        <taxon>Sphaerotilaceae</taxon>
        <taxon>Roseateles</taxon>
    </lineage>
</organism>
<accession>A0ABW7EX00</accession>
<evidence type="ECO:0000259" key="1">
    <source>
        <dbReference type="SMART" id="SM00065"/>
    </source>
</evidence>
<dbReference type="SUPFAM" id="SSF50475">
    <property type="entry name" value="FMN-binding split barrel"/>
    <property type="match status" value="1"/>
</dbReference>
<name>A0ABW7EX00_9BURK</name>
<dbReference type="Pfam" id="PF13185">
    <property type="entry name" value="GAF_2"/>
    <property type="match status" value="1"/>
</dbReference>